<feature type="compositionally biased region" description="Polar residues" evidence="1">
    <location>
        <begin position="177"/>
        <end position="195"/>
    </location>
</feature>
<comment type="caution">
    <text evidence="3">The sequence shown here is derived from an EMBL/GenBank/DDBJ whole genome shotgun (WGS) entry which is preliminary data.</text>
</comment>
<feature type="region of interest" description="Disordered" evidence="1">
    <location>
        <begin position="309"/>
        <end position="328"/>
    </location>
</feature>
<feature type="region of interest" description="Disordered" evidence="1">
    <location>
        <begin position="168"/>
        <end position="207"/>
    </location>
</feature>
<reference evidence="3" key="1">
    <citation type="submission" date="2023-09" db="EMBL/GenBank/DDBJ databases">
        <title>Marinobacter sediminicola sp. nov. and Marinobacter maritimum sp. nov., isolated from marine sediment.</title>
        <authorList>
            <person name="An J."/>
        </authorList>
    </citation>
    <scope>NUCLEOTIDE SEQUENCE</scope>
    <source>
        <strain evidence="3">F60267</strain>
    </source>
</reference>
<dbReference type="Proteomes" id="UP001267407">
    <property type="component" value="Unassembled WGS sequence"/>
</dbReference>
<dbReference type="Pfam" id="PF19266">
    <property type="entry name" value="CIS_tube"/>
    <property type="match status" value="1"/>
</dbReference>
<accession>A0ABU2HI68</accession>
<proteinExistence type="predicted"/>
<name>A0ABU2HI68_9GAMM</name>
<evidence type="ECO:0000313" key="3">
    <source>
        <dbReference type="EMBL" id="MDS1310758.1"/>
    </source>
</evidence>
<dbReference type="RefSeq" id="WP_310966397.1">
    <property type="nucleotide sequence ID" value="NZ_JAVMBO010000016.1"/>
</dbReference>
<organism evidence="3 4">
    <name type="scientific">Marinobacter xiaoshiensis</name>
    <dbReference type="NCBI Taxonomy" id="3073652"/>
    <lineage>
        <taxon>Bacteria</taxon>
        <taxon>Pseudomonadati</taxon>
        <taxon>Pseudomonadota</taxon>
        <taxon>Gammaproteobacteria</taxon>
        <taxon>Pseudomonadales</taxon>
        <taxon>Marinobacteraceae</taxon>
        <taxon>Marinobacter</taxon>
    </lineage>
</organism>
<dbReference type="EMBL" id="JAVMBO010000016">
    <property type="protein sequence ID" value="MDS1310758.1"/>
    <property type="molecule type" value="Genomic_DNA"/>
</dbReference>
<evidence type="ECO:0000313" key="4">
    <source>
        <dbReference type="Proteomes" id="UP001267407"/>
    </source>
</evidence>
<evidence type="ECO:0000259" key="2">
    <source>
        <dbReference type="Pfam" id="PF19266"/>
    </source>
</evidence>
<feature type="region of interest" description="Disordered" evidence="1">
    <location>
        <begin position="1"/>
        <end position="20"/>
    </location>
</feature>
<evidence type="ECO:0000256" key="1">
    <source>
        <dbReference type="SAM" id="MobiDB-lite"/>
    </source>
</evidence>
<sequence>MKQPERGRLIPVSGKENSPDLENAVDVQFNPTSLKVGLSNSLNTGEQQKSGKAAQYVSSSSSNLSIELIFDTTLPDDYVGEQSSQDVRLLTRKIPDRFMKPGDLLNEDTEDRQAPSRCLFQWGAFEFVGLLERFDETLDFFSPEGTPLRATVSLALKEDSYQFRNRDAAATERAMPTLTSTGNNKLTGSQENTRPVSGASDSEKGNWRDTALYNGVENPRLPSGSEIANPPLSPAKALGMAKSQTTTAVKNAMSTASPAFRYGNSSSLGSAIEGAFSHSLRADLTDGVSAESLRAARDRNIKDLRENMDQPWMEGPRRAARDSGVGFD</sequence>
<gene>
    <name evidence="3" type="ORF">RKA07_11725</name>
</gene>
<dbReference type="InterPro" id="IPR045361">
    <property type="entry name" value="CIS_tube_prot_N"/>
</dbReference>
<protein>
    <recommendedName>
        <fullName evidence="2">Contractile injection system tube protein N-terminal domain-containing protein</fullName>
    </recommendedName>
</protein>
<feature type="domain" description="Contractile injection system tube protein N-terminal" evidence="2">
    <location>
        <begin position="14"/>
        <end position="160"/>
    </location>
</feature>
<keyword evidence="4" id="KW-1185">Reference proteome</keyword>